<dbReference type="Proteomes" id="UP000184420">
    <property type="component" value="Unassembled WGS sequence"/>
</dbReference>
<evidence type="ECO:0000313" key="11">
    <source>
        <dbReference type="EMBL" id="SHL19340.1"/>
    </source>
</evidence>
<evidence type="ECO:0000256" key="10">
    <source>
        <dbReference type="SAM" id="Phobius"/>
    </source>
</evidence>
<dbReference type="Pfam" id="PF01554">
    <property type="entry name" value="MatE"/>
    <property type="match status" value="2"/>
</dbReference>
<dbReference type="NCBIfam" id="TIGR00797">
    <property type="entry name" value="matE"/>
    <property type="match status" value="1"/>
</dbReference>
<reference evidence="11 12" key="1">
    <citation type="submission" date="2016-11" db="EMBL/GenBank/DDBJ databases">
        <authorList>
            <person name="Jaros S."/>
            <person name="Januszkiewicz K."/>
            <person name="Wedrychowicz H."/>
        </authorList>
    </citation>
    <scope>NUCLEOTIDE SEQUENCE [LARGE SCALE GENOMIC DNA]</scope>
    <source>
        <strain evidence="11 12">DSM 27406</strain>
    </source>
</reference>
<feature type="transmembrane region" description="Helical" evidence="10">
    <location>
        <begin position="290"/>
        <end position="312"/>
    </location>
</feature>
<feature type="transmembrane region" description="Helical" evidence="10">
    <location>
        <begin position="253"/>
        <end position="278"/>
    </location>
</feature>
<dbReference type="InterPro" id="IPR002528">
    <property type="entry name" value="MATE_fam"/>
</dbReference>
<dbReference type="PANTHER" id="PTHR43298">
    <property type="entry name" value="MULTIDRUG RESISTANCE PROTEIN NORM-RELATED"/>
    <property type="match status" value="1"/>
</dbReference>
<dbReference type="EMBL" id="FRBL01000002">
    <property type="protein sequence ID" value="SHL19340.1"/>
    <property type="molecule type" value="Genomic_DNA"/>
</dbReference>
<keyword evidence="12" id="KW-1185">Reference proteome</keyword>
<keyword evidence="6 10" id="KW-1133">Transmembrane helix</keyword>
<accession>A0A1M6YMI5</accession>
<proteinExistence type="predicted"/>
<keyword evidence="5 10" id="KW-0812">Transmembrane</keyword>
<keyword evidence="8 10" id="KW-0472">Membrane</keyword>
<dbReference type="GO" id="GO:0006811">
    <property type="term" value="P:monoatomic ion transport"/>
    <property type="evidence" value="ECO:0007669"/>
    <property type="project" value="UniProtKB-KW"/>
</dbReference>
<evidence type="ECO:0000256" key="1">
    <source>
        <dbReference type="ARBA" id="ARBA00004651"/>
    </source>
</evidence>
<feature type="transmembrane region" description="Helical" evidence="10">
    <location>
        <begin position="60"/>
        <end position="80"/>
    </location>
</feature>
<dbReference type="GO" id="GO:0042910">
    <property type="term" value="F:xenobiotic transmembrane transporter activity"/>
    <property type="evidence" value="ECO:0007669"/>
    <property type="project" value="InterPro"/>
</dbReference>
<keyword evidence="3" id="KW-0050">Antiport</keyword>
<keyword evidence="4" id="KW-1003">Cell membrane</keyword>
<evidence type="ECO:0000256" key="6">
    <source>
        <dbReference type="ARBA" id="ARBA00022989"/>
    </source>
</evidence>
<evidence type="ECO:0000313" key="12">
    <source>
        <dbReference type="Proteomes" id="UP000184420"/>
    </source>
</evidence>
<dbReference type="PIRSF" id="PIRSF006603">
    <property type="entry name" value="DinF"/>
    <property type="match status" value="1"/>
</dbReference>
<protein>
    <recommendedName>
        <fullName evidence="9">Multidrug-efflux transporter</fullName>
    </recommendedName>
</protein>
<dbReference type="CDD" id="cd13133">
    <property type="entry name" value="MATE_like_7"/>
    <property type="match status" value="1"/>
</dbReference>
<keyword evidence="2" id="KW-0813">Transport</keyword>
<dbReference type="STRING" id="1419482.SAMN05444266_102386"/>
<dbReference type="InterPro" id="IPR050222">
    <property type="entry name" value="MATE_MdtK"/>
</dbReference>
<gene>
    <name evidence="11" type="ORF">SAMN05444266_102386</name>
</gene>
<dbReference type="AlphaFoldDB" id="A0A1M6YMI5"/>
<feature type="transmembrane region" description="Helical" evidence="10">
    <location>
        <begin position="333"/>
        <end position="353"/>
    </location>
</feature>
<comment type="subcellular location">
    <subcellularLocation>
        <location evidence="1">Cell membrane</location>
        <topology evidence="1">Multi-pass membrane protein</topology>
    </subcellularLocation>
</comment>
<feature type="transmembrane region" description="Helical" evidence="10">
    <location>
        <begin position="151"/>
        <end position="169"/>
    </location>
</feature>
<evidence type="ECO:0000256" key="8">
    <source>
        <dbReference type="ARBA" id="ARBA00023136"/>
    </source>
</evidence>
<keyword evidence="7" id="KW-0406">Ion transport</keyword>
<feature type="transmembrane region" description="Helical" evidence="10">
    <location>
        <begin position="427"/>
        <end position="450"/>
    </location>
</feature>
<evidence type="ECO:0000256" key="4">
    <source>
        <dbReference type="ARBA" id="ARBA00022475"/>
    </source>
</evidence>
<feature type="transmembrane region" description="Helical" evidence="10">
    <location>
        <begin position="373"/>
        <end position="391"/>
    </location>
</feature>
<evidence type="ECO:0000256" key="9">
    <source>
        <dbReference type="ARBA" id="ARBA00031636"/>
    </source>
</evidence>
<organism evidence="11 12">
    <name type="scientific">Chitinophaga jiangningensis</name>
    <dbReference type="NCBI Taxonomy" id="1419482"/>
    <lineage>
        <taxon>Bacteria</taxon>
        <taxon>Pseudomonadati</taxon>
        <taxon>Bacteroidota</taxon>
        <taxon>Chitinophagia</taxon>
        <taxon>Chitinophagales</taxon>
        <taxon>Chitinophagaceae</taxon>
        <taxon>Chitinophaga</taxon>
    </lineage>
</organism>
<feature type="transmembrane region" description="Helical" evidence="10">
    <location>
        <begin position="403"/>
        <end position="421"/>
    </location>
</feature>
<evidence type="ECO:0000256" key="2">
    <source>
        <dbReference type="ARBA" id="ARBA00022448"/>
    </source>
</evidence>
<name>A0A1M6YMI5_9BACT</name>
<feature type="transmembrane region" description="Helical" evidence="10">
    <location>
        <begin position="108"/>
        <end position="130"/>
    </location>
</feature>
<evidence type="ECO:0000256" key="7">
    <source>
        <dbReference type="ARBA" id="ARBA00023065"/>
    </source>
</evidence>
<evidence type="ECO:0000256" key="3">
    <source>
        <dbReference type="ARBA" id="ARBA00022449"/>
    </source>
</evidence>
<dbReference type="InterPro" id="IPR048279">
    <property type="entry name" value="MdtK-like"/>
</dbReference>
<feature type="transmembrane region" description="Helical" evidence="10">
    <location>
        <begin position="209"/>
        <end position="233"/>
    </location>
</feature>
<dbReference type="PANTHER" id="PTHR43298:SF2">
    <property type="entry name" value="FMN_FAD EXPORTER YEEO-RELATED"/>
    <property type="match status" value="1"/>
</dbReference>
<sequence length="460" mass="51428">MPCRKYIFACIKTRTRTMQLEVSNRDIIKIAAPICLALIIPQVNHMTNTAFLGRLGEFELAANGIAGIYYLVMYMIAYGLNNGMQVLIARRAGQQHYAGIGQLFSNGLILGLFCSLFAIAITLLFAPYFFSHTLHNKAIYEAAVSFIRIRIWGLPMLMLLSMANAFYIGSGHSRVLAITSLCQEAMNIYFDYGLIFGKLSMPALGLNGAAVASIIAESTGFLVAFSILFIRGFHRRYSLFNYLKPAWGVMQNILNVSAPIIIQFLFSIGGWFVFFIFIEHMGERPLAISNMLRSIFGFFGIFTWALAATCNTMVSNLIGQGRQEQVLRAIKRIILYSATCSVVVCILVNVFPYTLLHIYTADASLIRDSLPSIRVITLSTILMAISAVALSGVTGTGNTRMNLMTEIIAVVGYLIYCYIVIERMRSPLHWAWGADFFYWTIIFGISAWYLQSGRWKGKEI</sequence>
<evidence type="ECO:0000256" key="5">
    <source>
        <dbReference type="ARBA" id="ARBA00022692"/>
    </source>
</evidence>
<dbReference type="GO" id="GO:0005886">
    <property type="term" value="C:plasma membrane"/>
    <property type="evidence" value="ECO:0007669"/>
    <property type="project" value="UniProtKB-SubCell"/>
</dbReference>
<dbReference type="GO" id="GO:0015297">
    <property type="term" value="F:antiporter activity"/>
    <property type="evidence" value="ECO:0007669"/>
    <property type="project" value="UniProtKB-KW"/>
</dbReference>